<feature type="region of interest" description="Disordered" evidence="1">
    <location>
        <begin position="331"/>
        <end position="355"/>
    </location>
</feature>
<comment type="caution">
    <text evidence="3">The sequence shown here is derived from an EMBL/GenBank/DDBJ whole genome shotgun (WGS) entry which is preliminary data.</text>
</comment>
<feature type="domain" description="Conserved hypothetical protein CHP03032" evidence="2">
    <location>
        <begin position="7"/>
        <end position="326"/>
    </location>
</feature>
<gene>
    <name evidence="3" type="ORF">FBZ82_1112</name>
</gene>
<dbReference type="InterPro" id="IPR017481">
    <property type="entry name" value="CHP03032"/>
</dbReference>
<evidence type="ECO:0000256" key="1">
    <source>
        <dbReference type="SAM" id="MobiDB-lite"/>
    </source>
</evidence>
<name>A0A560AU23_AZOBR</name>
<dbReference type="AlphaFoldDB" id="A0A560AU23"/>
<reference evidence="3 4" key="1">
    <citation type="submission" date="2019-06" db="EMBL/GenBank/DDBJ databases">
        <title>Genomic Encyclopedia of Type Strains, Phase IV (KMG-V): Genome sequencing to study the core and pangenomes of soil and plant-associated prokaryotes.</title>
        <authorList>
            <person name="Whitman W."/>
        </authorList>
    </citation>
    <scope>NUCLEOTIDE SEQUENCE [LARGE SCALE GENOMIC DNA]</scope>
    <source>
        <strain evidence="3 4">BR 11796</strain>
    </source>
</reference>
<organism evidence="3 4">
    <name type="scientific">Azospirillum brasilense</name>
    <dbReference type="NCBI Taxonomy" id="192"/>
    <lineage>
        <taxon>Bacteria</taxon>
        <taxon>Pseudomonadati</taxon>
        <taxon>Pseudomonadota</taxon>
        <taxon>Alphaproteobacteria</taxon>
        <taxon>Rhodospirillales</taxon>
        <taxon>Azospirillaceae</taxon>
        <taxon>Azospirillum</taxon>
    </lineage>
</organism>
<accession>A0A560AU23</accession>
<sequence>MMDGSSRLPEWLAGEGRALAITTFHSGRLILVGLGAEGRLRAQFRRIPRCQGLWSDGQTLWIGGEQHLWRFDNSLPDGADGPRGADRLYEARQCFATGDVDIHDIAAGPDGRPLFVNTAYSCLAEPGPEGGFRPVWQPPFITELKAEDRCHLNGLALGPDGRPAFVTAFARTDAMEGWREHRLTGGMVIDVASGETICAGLSMPHSPRLHGGRLWVLNSGTGELGTVDRAAGRFEPVCFCPGYVRGLSFIGKWAVIGLSRPRQGNSTFAGLPLDDRLAAKGVGPRCGIAIVDTETGTMAHALTIHSGIDELYDVTVLPGVRRPEALNPAIPATAPTIHSNPGSNSGTTTEQESKA</sequence>
<protein>
    <submittedName>
        <fullName evidence="3">Uncharacterized protein (TIGR03032 family)</fullName>
    </submittedName>
</protein>
<dbReference type="Proteomes" id="UP000316083">
    <property type="component" value="Unassembled WGS sequence"/>
</dbReference>
<dbReference type="RefSeq" id="WP_145678524.1">
    <property type="nucleotide sequence ID" value="NZ_VITF01000011.1"/>
</dbReference>
<feature type="compositionally biased region" description="Polar residues" evidence="1">
    <location>
        <begin position="336"/>
        <end position="355"/>
    </location>
</feature>
<proteinExistence type="predicted"/>
<evidence type="ECO:0000259" key="2">
    <source>
        <dbReference type="Pfam" id="PF16261"/>
    </source>
</evidence>
<evidence type="ECO:0000313" key="3">
    <source>
        <dbReference type="EMBL" id="TWA63887.1"/>
    </source>
</evidence>
<evidence type="ECO:0000313" key="4">
    <source>
        <dbReference type="Proteomes" id="UP000316083"/>
    </source>
</evidence>
<dbReference type="NCBIfam" id="TIGR03032">
    <property type="entry name" value="TIGR03032 family protein"/>
    <property type="match status" value="1"/>
</dbReference>
<dbReference type="SUPFAM" id="SSF63825">
    <property type="entry name" value="YWTD domain"/>
    <property type="match status" value="1"/>
</dbReference>
<dbReference type="Pfam" id="PF16261">
    <property type="entry name" value="DUF4915"/>
    <property type="match status" value="1"/>
</dbReference>
<dbReference type="EMBL" id="VITF01000011">
    <property type="protein sequence ID" value="TWA63887.1"/>
    <property type="molecule type" value="Genomic_DNA"/>
</dbReference>